<comment type="catalytic activity">
    <reaction evidence="5">
        <text>phosphoenolpyruvate + GTP + H(+) = enolpyruvoyl-2-diphospho-5'-guanosine + diphosphate</text>
        <dbReference type="Rhea" id="RHEA:30519"/>
        <dbReference type="ChEBI" id="CHEBI:15378"/>
        <dbReference type="ChEBI" id="CHEBI:33019"/>
        <dbReference type="ChEBI" id="CHEBI:37565"/>
        <dbReference type="ChEBI" id="CHEBI:58702"/>
        <dbReference type="ChEBI" id="CHEBI:143701"/>
        <dbReference type="EC" id="2.7.7.105"/>
    </reaction>
</comment>
<proteinExistence type="inferred from homology"/>
<reference evidence="6 7" key="1">
    <citation type="submission" date="2024-06" db="EMBL/GenBank/DDBJ databases">
        <title>The Natural Products Discovery Center: Release of the First 8490 Sequenced Strains for Exploring Actinobacteria Biosynthetic Diversity.</title>
        <authorList>
            <person name="Kalkreuter E."/>
            <person name="Kautsar S.A."/>
            <person name="Yang D."/>
            <person name="Bader C.D."/>
            <person name="Teijaro C.N."/>
            <person name="Fluegel L."/>
            <person name="Davis C.M."/>
            <person name="Simpson J.R."/>
            <person name="Lauterbach L."/>
            <person name="Steele A.D."/>
            <person name="Gui C."/>
            <person name="Meng S."/>
            <person name="Li G."/>
            <person name="Viehrig K."/>
            <person name="Ye F."/>
            <person name="Su P."/>
            <person name="Kiefer A.F."/>
            <person name="Nichols A."/>
            <person name="Cepeda A.J."/>
            <person name="Yan W."/>
            <person name="Fan B."/>
            <person name="Jiang Y."/>
            <person name="Adhikari A."/>
            <person name="Zheng C.-J."/>
            <person name="Schuster L."/>
            <person name="Cowan T.M."/>
            <person name="Smanski M.J."/>
            <person name="Chevrette M.G."/>
            <person name="De Carvalho L.P.S."/>
            <person name="Shen B."/>
        </authorList>
    </citation>
    <scope>NUCLEOTIDE SEQUENCE [LARGE SCALE GENOMIC DNA]</scope>
    <source>
        <strain evidence="6 7">NPDC000634</strain>
    </source>
</reference>
<evidence type="ECO:0000256" key="2">
    <source>
        <dbReference type="ARBA" id="ARBA00022695"/>
    </source>
</evidence>
<keyword evidence="4 5" id="KW-0342">GTP-binding</keyword>
<feature type="binding site" evidence="5">
    <location>
        <position position="159"/>
    </location>
    <ligand>
        <name>phosphoenolpyruvate</name>
        <dbReference type="ChEBI" id="CHEBI:58702"/>
    </ligand>
</feature>
<dbReference type="Gene3D" id="3.90.550.10">
    <property type="entry name" value="Spore Coat Polysaccharide Biosynthesis Protein SpsA, Chain A"/>
    <property type="match status" value="1"/>
</dbReference>
<evidence type="ECO:0000256" key="3">
    <source>
        <dbReference type="ARBA" id="ARBA00022741"/>
    </source>
</evidence>
<gene>
    <name evidence="6" type="primary">cofC</name>
    <name evidence="5" type="synonym">fbiD</name>
    <name evidence="6" type="ORF">ABT317_39725</name>
</gene>
<dbReference type="EMBL" id="JBEPCU010001189">
    <property type="protein sequence ID" value="MER6982932.1"/>
    <property type="molecule type" value="Genomic_DNA"/>
</dbReference>
<dbReference type="PANTHER" id="PTHR40392">
    <property type="entry name" value="2-PHOSPHO-L-LACTATE GUANYLYLTRANSFERASE"/>
    <property type="match status" value="1"/>
</dbReference>
<dbReference type="NCBIfam" id="TIGR03552">
    <property type="entry name" value="F420_cofC"/>
    <property type="match status" value="1"/>
</dbReference>
<evidence type="ECO:0000313" key="6">
    <source>
        <dbReference type="EMBL" id="MER6982932.1"/>
    </source>
</evidence>
<keyword evidence="1 5" id="KW-0808">Transferase</keyword>
<organism evidence="6 7">
    <name type="scientific">Streptomyces carpinensis</name>
    <dbReference type="NCBI Taxonomy" id="66369"/>
    <lineage>
        <taxon>Bacteria</taxon>
        <taxon>Bacillati</taxon>
        <taxon>Actinomycetota</taxon>
        <taxon>Actinomycetes</taxon>
        <taxon>Kitasatosporales</taxon>
        <taxon>Streptomycetaceae</taxon>
        <taxon>Streptomyces</taxon>
    </lineage>
</organism>
<dbReference type="InterPro" id="IPR002835">
    <property type="entry name" value="CofC"/>
</dbReference>
<dbReference type="EC" id="2.7.7.105" evidence="5"/>
<evidence type="ECO:0000313" key="7">
    <source>
        <dbReference type="Proteomes" id="UP001458415"/>
    </source>
</evidence>
<evidence type="ECO:0000256" key="4">
    <source>
        <dbReference type="ARBA" id="ARBA00023134"/>
    </source>
</evidence>
<dbReference type="RefSeq" id="WP_086725506.1">
    <property type="nucleotide sequence ID" value="NZ_MUBM01000093.1"/>
</dbReference>
<dbReference type="Pfam" id="PF01983">
    <property type="entry name" value="CofC"/>
    <property type="match status" value="1"/>
</dbReference>
<comment type="caution">
    <text evidence="6">The sequence shown here is derived from an EMBL/GenBank/DDBJ whole genome shotgun (WGS) entry which is preliminary data.</text>
</comment>
<evidence type="ECO:0000256" key="5">
    <source>
        <dbReference type="HAMAP-Rule" id="MF_02114"/>
    </source>
</evidence>
<comment type="pathway">
    <text evidence="5">Cofactor biosynthesis; coenzyme F420 biosynthesis.</text>
</comment>
<keyword evidence="3 5" id="KW-0547">Nucleotide-binding</keyword>
<sequence length="212" mass="22595">MTGFWTVVLPVKPFAVAKSRLCPWAGSRREELARSFFLDTLSAVLRADGISRVIVVTSDREAVSAAVSMGALAVDDHPRTGLNTAVLKGASYARGLEPESPVAVVAADLPALKSAELSQVLVLARCHSRAVLADHTGRGTTVLTAARAQLLHPAFEGSSRHSHRLTGAHEITSPNFPSVRLDVDTADDLRAAERLGLGRHTVHTLSALSLRR</sequence>
<comment type="caution">
    <text evidence="5">Lacks conserved residue(s) required for the propagation of feature annotation.</text>
</comment>
<keyword evidence="7" id="KW-1185">Reference proteome</keyword>
<dbReference type="PANTHER" id="PTHR40392:SF1">
    <property type="entry name" value="2-PHOSPHO-L-LACTATE GUANYLYLTRANSFERASE"/>
    <property type="match status" value="1"/>
</dbReference>
<dbReference type="GO" id="GO:0043814">
    <property type="term" value="F:phospholactate guanylyltransferase activity"/>
    <property type="evidence" value="ECO:0007669"/>
    <property type="project" value="UniProtKB-EC"/>
</dbReference>
<keyword evidence="2 5" id="KW-0548">Nucleotidyltransferase</keyword>
<dbReference type="InterPro" id="IPR029044">
    <property type="entry name" value="Nucleotide-diphossugar_trans"/>
</dbReference>
<dbReference type="HAMAP" id="MF_02114">
    <property type="entry name" value="CofC"/>
    <property type="match status" value="1"/>
</dbReference>
<comment type="function">
    <text evidence="5">Guanylyltransferase that catalyzes the activation of phosphoenolpyruvate (PEP) as enolpyruvoyl-2-diphospho-5'-guanosine, via the condensation of PEP with GTP. It is involved in the biosynthesis of coenzyme F420, a hydride carrier cofactor.</text>
</comment>
<accession>A0ABV1WFJ3</accession>
<evidence type="ECO:0000256" key="1">
    <source>
        <dbReference type="ARBA" id="ARBA00022679"/>
    </source>
</evidence>
<dbReference type="SUPFAM" id="SSF53448">
    <property type="entry name" value="Nucleotide-diphospho-sugar transferases"/>
    <property type="match status" value="1"/>
</dbReference>
<dbReference type="Proteomes" id="UP001458415">
    <property type="component" value="Unassembled WGS sequence"/>
</dbReference>
<name>A0ABV1WFJ3_9ACTN</name>
<feature type="binding site" evidence="5">
    <location>
        <position position="140"/>
    </location>
    <ligand>
        <name>phosphoenolpyruvate</name>
        <dbReference type="ChEBI" id="CHEBI:58702"/>
    </ligand>
</feature>
<comment type="similarity">
    <text evidence="5">Belongs to the CofC family.</text>
</comment>
<protein>
    <recommendedName>
        <fullName evidence="5">Phosphoenolpyruvate guanylyltransferase</fullName>
        <shortName evidence="5">PEP guanylyltransferase</shortName>
        <ecNumber evidence="5">2.7.7.105</ecNumber>
    </recommendedName>
</protein>